<evidence type="ECO:0000313" key="3">
    <source>
        <dbReference type="EMBL" id="CCD19739.1"/>
    </source>
</evidence>
<keyword evidence="1" id="KW-0812">Transmembrane</keyword>
<feature type="signal peptide" evidence="2">
    <location>
        <begin position="1"/>
        <end position="21"/>
    </location>
</feature>
<protein>
    <submittedName>
        <fullName evidence="3">Uncharacterized protein</fullName>
    </submittedName>
</protein>
<proteinExistence type="predicted"/>
<keyword evidence="1" id="KW-1133">Transmembrane helix</keyword>
<dbReference type="Proteomes" id="UP000009027">
    <property type="component" value="Unassembled WGS sequence"/>
</dbReference>
<reference evidence="3 4" key="1">
    <citation type="journal article" date="2012" name="Proc. Natl. Acad. Sci. U.S.A.">
        <title>Antigenic diversity is generated by distinct evolutionary mechanisms in African trypanosome species.</title>
        <authorList>
            <person name="Jackson A.P."/>
            <person name="Berry A."/>
            <person name="Aslett M."/>
            <person name="Allison H.C."/>
            <person name="Burton P."/>
            <person name="Vavrova-Anderson J."/>
            <person name="Brown R."/>
            <person name="Browne H."/>
            <person name="Corton N."/>
            <person name="Hauser H."/>
            <person name="Gamble J."/>
            <person name="Gilderthorp R."/>
            <person name="Marcello L."/>
            <person name="McQuillan J."/>
            <person name="Otto T.D."/>
            <person name="Quail M.A."/>
            <person name="Sanders M.J."/>
            <person name="van Tonder A."/>
            <person name="Ginger M.L."/>
            <person name="Field M.C."/>
            <person name="Barry J.D."/>
            <person name="Hertz-Fowler C."/>
            <person name="Berriman M."/>
        </authorList>
    </citation>
    <scope>NUCLEOTIDE SEQUENCE</scope>
    <source>
        <strain evidence="3 4">Y486</strain>
    </source>
</reference>
<feature type="transmembrane region" description="Helical" evidence="1">
    <location>
        <begin position="527"/>
        <end position="547"/>
    </location>
</feature>
<keyword evidence="4" id="KW-1185">Reference proteome</keyword>
<accession>F9WQB2</accession>
<gene>
    <name evidence="3" type="ORF">TvY486_0024510</name>
</gene>
<feature type="chain" id="PRO_5003395263" evidence="2">
    <location>
        <begin position="22"/>
        <end position="597"/>
    </location>
</feature>
<evidence type="ECO:0000313" key="4">
    <source>
        <dbReference type="Proteomes" id="UP000009027"/>
    </source>
</evidence>
<sequence length="597" mass="67459">MTDLRCVILLLIALCCGHVIADSAKNHSQNHQNRSLSEIVEVARQDCDFLRDFERLLEYLLYLEERVYVKRSYVIYCRKKILEARGYGIRTNFTRLENAVSDAEKQFQIASGAWAKAQKSVEGAYISAANLRFALRLQYQDNLWWCGFVHTDASIGFDDAEVERIFEAFEDGQKRYMRRHGALALREVNTNFHDMLSLALCAKQYVKDGGLATDDLKRAVELVYPLETNKRILEEKKSTACVMGKRYGQMYIIFAALRLVAKRVGARASEVQLGMRTSNTTVEWHSHVNVVLTYFKLAFGGVAKAINGAERAMTDIFESVSELRNGFNGYFVEEVDFDHELVRCFKSAGSDPLMTSSEVVKAIRGNITRLDIWRSHTEASWALNSKEDLVFFRSCIFWGGVVRQFMLDRFNTLVLRIRGELGNVETALREAVGWLKTAQELLGGRGLGDGHIHDANTRSVNNKTIANDSIGHIKLANKHTQVTADMILSLDDGEMKKEILNITEQLNIIGSEIYESGEFKSTAMTLIGSRITFCVVAFAAIAMGVVWRRASITDDRTPLEYTEGRRYSLLSDLPSLVTEDSFVNTITAFDDCSDVDY</sequence>
<name>F9WQB2_TRYVY</name>
<keyword evidence="2" id="KW-0732">Signal</keyword>
<evidence type="ECO:0000256" key="1">
    <source>
        <dbReference type="SAM" id="Phobius"/>
    </source>
</evidence>
<dbReference type="AlphaFoldDB" id="F9WQB2"/>
<organism evidence="3 4">
    <name type="scientific">Trypanosoma vivax (strain Y486)</name>
    <dbReference type="NCBI Taxonomy" id="1055687"/>
    <lineage>
        <taxon>Eukaryota</taxon>
        <taxon>Discoba</taxon>
        <taxon>Euglenozoa</taxon>
        <taxon>Kinetoplastea</taxon>
        <taxon>Metakinetoplastina</taxon>
        <taxon>Trypanosomatida</taxon>
        <taxon>Trypanosomatidae</taxon>
        <taxon>Trypanosoma</taxon>
        <taxon>Duttonella</taxon>
    </lineage>
</organism>
<keyword evidence="1" id="KW-0472">Membrane</keyword>
<evidence type="ECO:0000256" key="2">
    <source>
        <dbReference type="SAM" id="SignalP"/>
    </source>
</evidence>
<dbReference type="EMBL" id="CAEX01004025">
    <property type="protein sequence ID" value="CCD19739.1"/>
    <property type="molecule type" value="Genomic_DNA"/>
</dbReference>
<dbReference type="VEuPathDB" id="TriTrypDB:TvY486_0024510"/>